<dbReference type="SUPFAM" id="SSF158702">
    <property type="entry name" value="Sec63 N-terminal domain-like"/>
    <property type="match status" value="1"/>
</dbReference>
<dbReference type="GeneID" id="28972280"/>
<evidence type="ECO:0000256" key="3">
    <source>
        <dbReference type="ARBA" id="ARBA00022840"/>
    </source>
</evidence>
<dbReference type="GO" id="GO:0005524">
    <property type="term" value="F:ATP binding"/>
    <property type="evidence" value="ECO:0007669"/>
    <property type="project" value="UniProtKB-KW"/>
</dbReference>
<dbReference type="Pfam" id="PF02889">
    <property type="entry name" value="Sec63"/>
    <property type="match status" value="1"/>
</dbReference>
<dbReference type="PROSITE" id="PS51194">
    <property type="entry name" value="HELICASE_CTER"/>
    <property type="match status" value="1"/>
</dbReference>
<dbReference type="GO" id="GO:0043138">
    <property type="term" value="F:3'-5' DNA helicase activity"/>
    <property type="evidence" value="ECO:0007669"/>
    <property type="project" value="UniProtKB-EC"/>
</dbReference>
<dbReference type="CDD" id="cd18795">
    <property type="entry name" value="SF2_C_Ski2"/>
    <property type="match status" value="1"/>
</dbReference>
<accession>A0AAJ8KTR7</accession>
<dbReference type="GO" id="GO:0051321">
    <property type="term" value="P:meiotic cell cycle"/>
    <property type="evidence" value="ECO:0007669"/>
    <property type="project" value="UniProtKB-KW"/>
</dbReference>
<proteinExistence type="inferred from homology"/>
<evidence type="ECO:0000313" key="7">
    <source>
        <dbReference type="EMBL" id="WWC64169.1"/>
    </source>
</evidence>
<dbReference type="InterPro" id="IPR052247">
    <property type="entry name" value="Meiotic_Crossover_Helicase"/>
</dbReference>
<reference evidence="7" key="1">
    <citation type="submission" date="2013-07" db="EMBL/GenBank/DDBJ databases">
        <authorList>
            <consortium name="The Broad Institute Genome Sequencing Platform"/>
            <person name="Cuomo C."/>
            <person name="Litvintseva A."/>
            <person name="Chen Y."/>
            <person name="Heitman J."/>
            <person name="Sun S."/>
            <person name="Springer D."/>
            <person name="Dromer F."/>
            <person name="Young S.K."/>
            <person name="Zeng Q."/>
            <person name="Gargeya S."/>
            <person name="Fitzgerald M."/>
            <person name="Abouelleil A."/>
            <person name="Alvarado L."/>
            <person name="Berlin A.M."/>
            <person name="Chapman S.B."/>
            <person name="Dewar J."/>
            <person name="Goldberg J."/>
            <person name="Griggs A."/>
            <person name="Gujja S."/>
            <person name="Hansen M."/>
            <person name="Howarth C."/>
            <person name="Imamovic A."/>
            <person name="Larimer J."/>
            <person name="McCowan C."/>
            <person name="Murphy C."/>
            <person name="Pearson M."/>
            <person name="Priest M."/>
            <person name="Roberts A."/>
            <person name="Saif S."/>
            <person name="Shea T."/>
            <person name="Sykes S."/>
            <person name="Wortman J."/>
            <person name="Nusbaum C."/>
            <person name="Birren B."/>
        </authorList>
    </citation>
    <scope>NUCLEOTIDE SEQUENCE</scope>
    <source>
        <strain evidence="7">CBS 10117</strain>
    </source>
</reference>
<dbReference type="AlphaFoldDB" id="A0AAJ8KTR7"/>
<dbReference type="GO" id="GO:0016787">
    <property type="term" value="F:hydrolase activity"/>
    <property type="evidence" value="ECO:0007669"/>
    <property type="project" value="UniProtKB-KW"/>
</dbReference>
<dbReference type="Gene3D" id="1.10.10.10">
    <property type="entry name" value="Winged helix-like DNA-binding domain superfamily/Winged helix DNA-binding domain"/>
    <property type="match status" value="1"/>
</dbReference>
<dbReference type="PANTHER" id="PTHR47835">
    <property type="entry name" value="HFM1, ATP DEPENDENT DNA HELICASE HOMOLOG"/>
    <property type="match status" value="1"/>
</dbReference>
<dbReference type="InterPro" id="IPR036388">
    <property type="entry name" value="WH-like_DNA-bd_sf"/>
</dbReference>
<dbReference type="InterPro" id="IPR001650">
    <property type="entry name" value="Helicase_C-like"/>
</dbReference>
<evidence type="ECO:0000256" key="1">
    <source>
        <dbReference type="ARBA" id="ARBA00010140"/>
    </source>
</evidence>
<dbReference type="RefSeq" id="XP_065825511.1">
    <property type="nucleotide sequence ID" value="XM_065969439.1"/>
</dbReference>
<evidence type="ECO:0000256" key="2">
    <source>
        <dbReference type="ARBA" id="ARBA00022741"/>
    </source>
</evidence>
<dbReference type="PROSITE" id="PS51192">
    <property type="entry name" value="HELICASE_ATP_BIND_1"/>
    <property type="match status" value="1"/>
</dbReference>
<dbReference type="Proteomes" id="UP000078595">
    <property type="component" value="Chromosome 8"/>
</dbReference>
<feature type="compositionally biased region" description="Basic and acidic residues" evidence="4">
    <location>
        <begin position="1134"/>
        <end position="1147"/>
    </location>
</feature>
<keyword evidence="3" id="KW-0067">ATP-binding</keyword>
<keyword evidence="8" id="KW-1185">Reference proteome</keyword>
<dbReference type="SMART" id="SM00487">
    <property type="entry name" value="DEXDc"/>
    <property type="match status" value="1"/>
</dbReference>
<reference evidence="7" key="2">
    <citation type="submission" date="2024-02" db="EMBL/GenBank/DDBJ databases">
        <title>Comparative genomics of Cryptococcus and Kwoniella reveals pathogenesis evolution and contrasting modes of karyotype evolution via chromosome fusion or intercentromeric recombination.</title>
        <authorList>
            <person name="Coelho M.A."/>
            <person name="David-Palma M."/>
            <person name="Shea T."/>
            <person name="Bowers K."/>
            <person name="McGinley-Smith S."/>
            <person name="Mohammad A.W."/>
            <person name="Gnirke A."/>
            <person name="Yurkov A.M."/>
            <person name="Nowrousian M."/>
            <person name="Sun S."/>
            <person name="Cuomo C.A."/>
            <person name="Heitman J."/>
        </authorList>
    </citation>
    <scope>NUCLEOTIDE SEQUENCE</scope>
    <source>
        <strain evidence="7">CBS 10117</strain>
    </source>
</reference>
<feature type="region of interest" description="Disordered" evidence="4">
    <location>
        <begin position="1085"/>
        <end position="1147"/>
    </location>
</feature>
<evidence type="ECO:0000313" key="8">
    <source>
        <dbReference type="Proteomes" id="UP000078595"/>
    </source>
</evidence>
<feature type="domain" description="Helicase C-terminal" evidence="6">
    <location>
        <begin position="411"/>
        <end position="591"/>
    </location>
</feature>
<dbReference type="EMBL" id="CP144537">
    <property type="protein sequence ID" value="WWC64169.1"/>
    <property type="molecule type" value="Genomic_DNA"/>
</dbReference>
<name>A0AAJ8KTR7_9TREE</name>
<dbReference type="Gene3D" id="3.40.50.300">
    <property type="entry name" value="P-loop containing nucleotide triphosphate hydrolases"/>
    <property type="match status" value="2"/>
</dbReference>
<dbReference type="Pfam" id="PF00270">
    <property type="entry name" value="DEAD"/>
    <property type="match status" value="1"/>
</dbReference>
<dbReference type="PANTHER" id="PTHR47835:SF3">
    <property type="entry name" value="HELICASE FOR MEIOSIS 1"/>
    <property type="match status" value="1"/>
</dbReference>
<evidence type="ECO:0000259" key="6">
    <source>
        <dbReference type="PROSITE" id="PS51194"/>
    </source>
</evidence>
<evidence type="ECO:0008006" key="9">
    <source>
        <dbReference type="Google" id="ProtNLM"/>
    </source>
</evidence>
<comment type="similarity">
    <text evidence="1">Belongs to the helicase family. SKI2 subfamily.</text>
</comment>
<evidence type="ECO:0000256" key="4">
    <source>
        <dbReference type="SAM" id="MobiDB-lite"/>
    </source>
</evidence>
<protein>
    <recommendedName>
        <fullName evidence="9">ATP-dependent DNA helicase MER3</fullName>
    </recommendedName>
</protein>
<feature type="compositionally biased region" description="Polar residues" evidence="4">
    <location>
        <begin position="941"/>
        <end position="950"/>
    </location>
</feature>
<dbReference type="KEGG" id="kdj:28972280"/>
<dbReference type="SUPFAM" id="SSF52540">
    <property type="entry name" value="P-loop containing nucleoside triphosphate hydrolases"/>
    <property type="match status" value="1"/>
</dbReference>
<keyword evidence="2" id="KW-0547">Nucleotide-binding</keyword>
<dbReference type="InterPro" id="IPR004179">
    <property type="entry name" value="Sec63-dom"/>
</dbReference>
<organism evidence="7 8">
    <name type="scientific">Kwoniella dejecticola CBS 10117</name>
    <dbReference type="NCBI Taxonomy" id="1296121"/>
    <lineage>
        <taxon>Eukaryota</taxon>
        <taxon>Fungi</taxon>
        <taxon>Dikarya</taxon>
        <taxon>Basidiomycota</taxon>
        <taxon>Agaricomycotina</taxon>
        <taxon>Tremellomycetes</taxon>
        <taxon>Tremellales</taxon>
        <taxon>Cryptococcaceae</taxon>
        <taxon>Kwoniella</taxon>
    </lineage>
</organism>
<evidence type="ECO:0000259" key="5">
    <source>
        <dbReference type="PROSITE" id="PS51192"/>
    </source>
</evidence>
<dbReference type="Gene3D" id="1.10.3380.10">
    <property type="entry name" value="Sec63 N-terminal domain-like domain"/>
    <property type="match status" value="1"/>
</dbReference>
<dbReference type="SMART" id="SM00973">
    <property type="entry name" value="Sec63"/>
    <property type="match status" value="1"/>
</dbReference>
<feature type="compositionally biased region" description="Polar residues" evidence="4">
    <location>
        <begin position="980"/>
        <end position="991"/>
    </location>
</feature>
<dbReference type="InterPro" id="IPR014001">
    <property type="entry name" value="Helicase_ATP-bd"/>
</dbReference>
<sequence>MSDSGDEQPLWEVQDDIQAIEFESSFDADESPTPAARLPASAKPLTSLSINAKKVAMSRQIPDPISEVSVETSGEPPALSRLNHIVRSGSDPLHENDSAFETTSFANEQDEVIVTPEILAAREVDRSSIQLVPISRLDLSHRKCFKFPVFNAVQSAVFEDVYHGDANVVVSAPTGSGKTTIFELAFIKFIKGLTTGSKPLAIYIAPTKRETQRVGSEIGGESRYTMQVESWDSLLLPDAKSPRSTGCEITGETGRFDIVTSLVGSADLIITTPEKLDSITRREKWAKFKFYHRVKLVMLDEVHILHEDRGATLEVVMSRIKQKVPNVRIVALSATVPNIDDVARWIGQRQDQYQLSSDLYSGADLDENGVLASEKKDTFHRMAQAKVYRKLVYGVDGGGNEWSLAPKLDANLYPLLMMHAEGKPVLIFCPTRKSCQITAAVIQKTYVSAQAEGRELPWNSKRNVDLLLNDPKIRELTKEGIAVHHAGLDLSDRRAIEEAFISGKLSLIVSTSTLAVGVNLPAHTVIIKGTMSWHGPASGFREYSDIDIQSGTVIVMCEKGLVKKVSLLYQYQAEIQYDSMLSSQTVLESTLHTHLTEHLNSEISLNTISTLSGAREWLRSRLVDRSEDITKPGESRLRSTKLGDTMRISMIDMEETSTLKDLLRMIAEAEEYKDLRIRPGEAKVLNEMRADNNIRYALDDNVKSFGDKVFVLMQMQFDNITYKAEKRTESTSNLQTQMVIFTHAGRIAKAILQVAKQRQYGMTLKAALELHRTVAGKAWEDRSSVFRQIEQIGPAAINTLDRMRIYSTNDLGDDGSRKRARKSHAPHYFSALLLRDDGGYISYKQQLMKEVIEPKGFNLTVKIDLKKRFEKVLGLFGEIDTDHQNKEQAHQPGSIQQTAKSAAVSLEAKSAAECFDTTEAPIEHISNTPIIHIPTLYPTASNVSDSSQPGSPLLDHPKSDESYVTVSVDWDPQELPDAESASTPNRGQVSPISAEPQHCSSDWDVNDLFEDVKIVPDFSETPVTMTGAGSFDPNIPYPSGDACIHTESNMQSTLGTSNNDRSPAFLHAMQPDTVENQISFDYNRDATESHLQDSRVLTRKRKRARAHDDDVQRTTGPSDALRSRTHDSALLSHAHNDLADPVETSKR</sequence>
<feature type="domain" description="Helicase ATP-binding" evidence="5">
    <location>
        <begin position="159"/>
        <end position="354"/>
    </location>
</feature>
<dbReference type="GO" id="GO:0003676">
    <property type="term" value="F:nucleic acid binding"/>
    <property type="evidence" value="ECO:0007669"/>
    <property type="project" value="InterPro"/>
</dbReference>
<dbReference type="Pfam" id="PF00271">
    <property type="entry name" value="Helicase_C"/>
    <property type="match status" value="1"/>
</dbReference>
<dbReference type="InterPro" id="IPR011545">
    <property type="entry name" value="DEAD/DEAH_box_helicase_dom"/>
</dbReference>
<gene>
    <name evidence="7" type="ORF">I303_106777</name>
</gene>
<dbReference type="InterPro" id="IPR027417">
    <property type="entry name" value="P-loop_NTPase"/>
</dbReference>
<feature type="region of interest" description="Disordered" evidence="4">
    <location>
        <begin position="941"/>
        <end position="997"/>
    </location>
</feature>